<organism evidence="1">
    <name type="scientific">hydrothermal vent metagenome</name>
    <dbReference type="NCBI Taxonomy" id="652676"/>
    <lineage>
        <taxon>unclassified sequences</taxon>
        <taxon>metagenomes</taxon>
        <taxon>ecological metagenomes</taxon>
    </lineage>
</organism>
<reference evidence="1" key="1">
    <citation type="submission" date="2018-06" db="EMBL/GenBank/DDBJ databases">
        <authorList>
            <person name="Zhirakovskaya E."/>
        </authorList>
    </citation>
    <scope>NUCLEOTIDE SEQUENCE</scope>
</reference>
<protein>
    <recommendedName>
        <fullName evidence="2">Tetratricopeptide repeat protein</fullName>
    </recommendedName>
</protein>
<name>A0A3B0Y188_9ZZZZ</name>
<evidence type="ECO:0008006" key="2">
    <source>
        <dbReference type="Google" id="ProtNLM"/>
    </source>
</evidence>
<accession>A0A3B0Y188</accession>
<dbReference type="EMBL" id="UOFL01000058">
    <property type="protein sequence ID" value="VAW74408.1"/>
    <property type="molecule type" value="Genomic_DNA"/>
</dbReference>
<gene>
    <name evidence="1" type="ORF">MNBD_GAMMA12-158</name>
</gene>
<dbReference type="PROSITE" id="PS51257">
    <property type="entry name" value="PROKAR_LIPOPROTEIN"/>
    <property type="match status" value="1"/>
</dbReference>
<proteinExistence type="predicted"/>
<sequence>MCINKICRQAVMLGTSFAFLLLLSACSGSSSIKSSGTPVTELETPAVPARAIPSPRAVRGRQTAVQHLIRSAQQKAQAGQFVTAAELLERGLRIDPYNAKLWGSLAGIRLKQKQFQLSESLAHKSNSFAEGDQVLKLKNWGLIAESRKLRGDKAGADAALQKVSGLMK</sequence>
<dbReference type="Gene3D" id="1.25.40.10">
    <property type="entry name" value="Tetratricopeptide repeat domain"/>
    <property type="match status" value="1"/>
</dbReference>
<dbReference type="SUPFAM" id="SSF48452">
    <property type="entry name" value="TPR-like"/>
    <property type="match status" value="1"/>
</dbReference>
<dbReference type="InterPro" id="IPR011990">
    <property type="entry name" value="TPR-like_helical_dom_sf"/>
</dbReference>
<evidence type="ECO:0000313" key="1">
    <source>
        <dbReference type="EMBL" id="VAW74408.1"/>
    </source>
</evidence>
<dbReference type="AlphaFoldDB" id="A0A3B0Y188"/>